<accession>A0A5B7HXM5</accession>
<keyword evidence="3" id="KW-1185">Reference proteome</keyword>
<name>A0A5B7HXM5_PORTR</name>
<comment type="caution">
    <text evidence="2">The sequence shown here is derived from an EMBL/GenBank/DDBJ whole genome shotgun (WGS) entry which is preliminary data.</text>
</comment>
<evidence type="ECO:0000313" key="2">
    <source>
        <dbReference type="EMBL" id="MPC73194.1"/>
    </source>
</evidence>
<proteinExistence type="predicted"/>
<feature type="region of interest" description="Disordered" evidence="1">
    <location>
        <begin position="36"/>
        <end position="92"/>
    </location>
</feature>
<evidence type="ECO:0000256" key="1">
    <source>
        <dbReference type="SAM" id="MobiDB-lite"/>
    </source>
</evidence>
<feature type="compositionally biased region" description="Gly residues" evidence="1">
    <location>
        <begin position="82"/>
        <end position="92"/>
    </location>
</feature>
<dbReference type="Proteomes" id="UP000324222">
    <property type="component" value="Unassembled WGS sequence"/>
</dbReference>
<reference evidence="2 3" key="1">
    <citation type="submission" date="2019-05" db="EMBL/GenBank/DDBJ databases">
        <title>Another draft genome of Portunus trituberculatus and its Hox gene families provides insights of decapod evolution.</title>
        <authorList>
            <person name="Jeong J.-H."/>
            <person name="Song I."/>
            <person name="Kim S."/>
            <person name="Choi T."/>
            <person name="Kim D."/>
            <person name="Ryu S."/>
            <person name="Kim W."/>
        </authorList>
    </citation>
    <scope>NUCLEOTIDE SEQUENCE [LARGE SCALE GENOMIC DNA]</scope>
    <source>
        <tissue evidence="2">Muscle</tissue>
    </source>
</reference>
<gene>
    <name evidence="2" type="ORF">E2C01_067513</name>
</gene>
<evidence type="ECO:0000313" key="3">
    <source>
        <dbReference type="Proteomes" id="UP000324222"/>
    </source>
</evidence>
<dbReference type="AlphaFoldDB" id="A0A5B7HXM5"/>
<organism evidence="2 3">
    <name type="scientific">Portunus trituberculatus</name>
    <name type="common">Swimming crab</name>
    <name type="synonym">Neptunus trituberculatus</name>
    <dbReference type="NCBI Taxonomy" id="210409"/>
    <lineage>
        <taxon>Eukaryota</taxon>
        <taxon>Metazoa</taxon>
        <taxon>Ecdysozoa</taxon>
        <taxon>Arthropoda</taxon>
        <taxon>Crustacea</taxon>
        <taxon>Multicrustacea</taxon>
        <taxon>Malacostraca</taxon>
        <taxon>Eumalacostraca</taxon>
        <taxon>Eucarida</taxon>
        <taxon>Decapoda</taxon>
        <taxon>Pleocyemata</taxon>
        <taxon>Brachyura</taxon>
        <taxon>Eubrachyura</taxon>
        <taxon>Portunoidea</taxon>
        <taxon>Portunidae</taxon>
        <taxon>Portuninae</taxon>
        <taxon>Portunus</taxon>
    </lineage>
</organism>
<dbReference type="EMBL" id="VSRR010036280">
    <property type="protein sequence ID" value="MPC73194.1"/>
    <property type="molecule type" value="Genomic_DNA"/>
</dbReference>
<protein>
    <submittedName>
        <fullName evidence="2">Uncharacterized protein</fullName>
    </submittedName>
</protein>
<sequence>MKSKPSFIKPALASTIPHTTTTTKYYDPFHSLHSSRCSQREVTRQGGGRGGGEEGKVHGDRRHPWHSVGGRRLGVAQTCRTGGPGVADGEAG</sequence>